<reference evidence="1 2" key="1">
    <citation type="submission" date="2010-08" db="EMBL/GenBank/DDBJ databases">
        <authorList>
            <person name="Weinstock G."/>
            <person name="Sodergren E."/>
            <person name="Clifton S."/>
            <person name="Fulton L."/>
            <person name="Fulton B."/>
            <person name="Courtney L."/>
            <person name="Fronick C."/>
            <person name="Harrison M."/>
            <person name="Strong C."/>
            <person name="Farmer C."/>
            <person name="Delahaunty K."/>
            <person name="Markovic C."/>
            <person name="Hall O."/>
            <person name="Minx P."/>
            <person name="Tomlinson C."/>
            <person name="Mitreva M."/>
            <person name="Hou S."/>
            <person name="Chen J."/>
            <person name="Wollam A."/>
            <person name="Pepin K.H."/>
            <person name="Johnson M."/>
            <person name="Bhonagiri V."/>
            <person name="Zhang X."/>
            <person name="Suruliraj S."/>
            <person name="Warren W."/>
            <person name="Chinwalla A."/>
            <person name="Mardis E.R."/>
            <person name="Wilson R.K."/>
        </authorList>
    </citation>
    <scope>NUCLEOTIDE SEQUENCE [LARGE SCALE GENOMIC DNA]</scope>
    <source>
        <strain evidence="1 2">KLE1255</strain>
    </source>
</reference>
<dbReference type="HOGENOM" id="CLU_2787704_0_0_9"/>
<dbReference type="BioCyc" id="FCF748224-HMP:GTSS-2800-MONOMER"/>
<organism evidence="1 2">
    <name type="scientific">Faecalibacterium cf. prausnitzii KLE1255</name>
    <dbReference type="NCBI Taxonomy" id="748224"/>
    <lineage>
        <taxon>Bacteria</taxon>
        <taxon>Bacillati</taxon>
        <taxon>Bacillota</taxon>
        <taxon>Clostridia</taxon>
        <taxon>Eubacteriales</taxon>
        <taxon>Oscillospiraceae</taxon>
        <taxon>Faecalibacterium</taxon>
    </lineage>
</organism>
<dbReference type="EMBL" id="AECU01000041">
    <property type="protein sequence ID" value="EFQ07902.1"/>
    <property type="molecule type" value="Genomic_DNA"/>
</dbReference>
<proteinExistence type="predicted"/>
<protein>
    <submittedName>
        <fullName evidence="1">Uncharacterized protein</fullName>
    </submittedName>
</protein>
<comment type="caution">
    <text evidence="1">The sequence shown here is derived from an EMBL/GenBank/DDBJ whole genome shotgun (WGS) entry which is preliminary data.</text>
</comment>
<name>E2ZFY3_9FIRM</name>
<accession>E2ZFY3</accession>
<sequence>MLSPFCAAALQNTMVIMIVMVRNNKMLTSRHEKAPESFDSEALNHDYYIWVKNGNLRKLKRGIYHKKL</sequence>
<dbReference type="Proteomes" id="UP000006028">
    <property type="component" value="Unassembled WGS sequence"/>
</dbReference>
<dbReference type="AlphaFoldDB" id="E2ZFY3"/>
<evidence type="ECO:0000313" key="2">
    <source>
        <dbReference type="Proteomes" id="UP000006028"/>
    </source>
</evidence>
<evidence type="ECO:0000313" key="1">
    <source>
        <dbReference type="EMBL" id="EFQ07902.1"/>
    </source>
</evidence>
<dbReference type="STRING" id="748224.HMPREF9436_00566"/>
<gene>
    <name evidence="1" type="ORF">HMPREF9436_00566</name>
</gene>